<dbReference type="Gramene" id="TraesCS5A03G0215200.1">
    <property type="protein sequence ID" value="TraesCS5A03G0215200.1.CDS"/>
    <property type="gene ID" value="TraesCS5A03G0215200"/>
</dbReference>
<dbReference type="EnsemblPlants" id="TraesCS5A02G085600.1">
    <property type="protein sequence ID" value="TraesCS5A02G085600.1"/>
    <property type="gene ID" value="TraesCS5A02G085600"/>
</dbReference>
<evidence type="ECO:0000256" key="1">
    <source>
        <dbReference type="SAM" id="MobiDB-lite"/>
    </source>
</evidence>
<evidence type="ECO:0000313" key="2">
    <source>
        <dbReference type="EnsemblPlants" id="TraesCS5A02G085600.1"/>
    </source>
</evidence>
<organism evidence="2">
    <name type="scientific">Triticum aestivum</name>
    <name type="common">Wheat</name>
    <dbReference type="NCBI Taxonomy" id="4565"/>
    <lineage>
        <taxon>Eukaryota</taxon>
        <taxon>Viridiplantae</taxon>
        <taxon>Streptophyta</taxon>
        <taxon>Embryophyta</taxon>
        <taxon>Tracheophyta</taxon>
        <taxon>Spermatophyta</taxon>
        <taxon>Magnoliopsida</taxon>
        <taxon>Liliopsida</taxon>
        <taxon>Poales</taxon>
        <taxon>Poaceae</taxon>
        <taxon>BOP clade</taxon>
        <taxon>Pooideae</taxon>
        <taxon>Triticodae</taxon>
        <taxon>Triticeae</taxon>
        <taxon>Triticinae</taxon>
        <taxon>Triticum</taxon>
    </lineage>
</organism>
<feature type="region of interest" description="Disordered" evidence="1">
    <location>
        <begin position="206"/>
        <end position="250"/>
    </location>
</feature>
<dbReference type="Gramene" id="TraesCS5A02G085600.1">
    <property type="protein sequence ID" value="TraesCS5A02G085600.1"/>
    <property type="gene ID" value="TraesCS5A02G085600"/>
</dbReference>
<sequence>MEKGGRRAMVKGAIHQRKLSSLRDAEPLIDMHGTVMSYQVRVPCLHGILHTRSIQRLLQRQIKDMGWVVKGMTHLDALVIMHTMISTSSALMDRMIREAELTPVGNTTATPDPDDADCFSDGEVPSEGRRTTFNTDEEVEGLRDPVVSLAPATHESADRVLRDSELRDPALPLFPTGFNIDKEAPGEERRGAQPLPFFPISITAKDANAEPAPSHTSLRDDDDDKGLSANTPLPAQRGHSTDNNASVALEPGLEPSRQPILLLEYPCPRRLGAYGSATMNLAELMLEAGTGTRSQVLVRAPAIVDMAARAVSGGSPPRILDRCPAYRRLVIELFDSGTALRHHELGSPALQLALQELGSQIEDVATAILTARHPRPVLLEHLAAVKACLHLVWNLRVPATEFQLLWSLNF</sequence>
<protein>
    <submittedName>
        <fullName evidence="2">Uncharacterized protein</fullName>
    </submittedName>
</protein>
<evidence type="ECO:0000313" key="3">
    <source>
        <dbReference type="Proteomes" id="UP000019116"/>
    </source>
</evidence>
<dbReference type="OMA" id="FKICAIE"/>
<name>A0A3B6KEM3_WHEAT</name>
<keyword evidence="3" id="KW-1185">Reference proteome</keyword>
<accession>A0A3B6KEM3</accession>
<dbReference type="AlphaFoldDB" id="A0A3B6KEM3"/>
<feature type="region of interest" description="Disordered" evidence="1">
    <location>
        <begin position="104"/>
        <end position="129"/>
    </location>
</feature>
<proteinExistence type="predicted"/>
<dbReference type="Gramene" id="TraesCLE_scaffold_016811_01G000100.1">
    <property type="protein sequence ID" value="TraesCLE_scaffold_016811_01G000100.1"/>
    <property type="gene ID" value="TraesCLE_scaffold_016811_01G000100"/>
</dbReference>
<dbReference type="Proteomes" id="UP000019116">
    <property type="component" value="Chromosome 5A"/>
</dbReference>
<reference evidence="2" key="2">
    <citation type="submission" date="2018-10" db="UniProtKB">
        <authorList>
            <consortium name="EnsemblPlants"/>
        </authorList>
    </citation>
    <scope>IDENTIFICATION</scope>
</reference>
<reference evidence="2" key="1">
    <citation type="submission" date="2018-08" db="EMBL/GenBank/DDBJ databases">
        <authorList>
            <person name="Rossello M."/>
        </authorList>
    </citation>
    <scope>NUCLEOTIDE SEQUENCE [LARGE SCALE GENOMIC DNA]</scope>
    <source>
        <strain evidence="2">cv. Chinese Spring</strain>
    </source>
</reference>